<dbReference type="AlphaFoldDB" id="A0A9P4VPU6"/>
<dbReference type="GO" id="GO:0016020">
    <property type="term" value="C:membrane"/>
    <property type="evidence" value="ECO:0007669"/>
    <property type="project" value="UniProtKB-SubCell"/>
</dbReference>
<dbReference type="InterPro" id="IPR020846">
    <property type="entry name" value="MFS_dom"/>
</dbReference>
<protein>
    <submittedName>
        <fullName evidence="8">MFS general substrate transporter</fullName>
    </submittedName>
</protein>
<keyword evidence="9" id="KW-1185">Reference proteome</keyword>
<feature type="transmembrane region" description="Helical" evidence="6">
    <location>
        <begin position="287"/>
        <end position="306"/>
    </location>
</feature>
<reference evidence="8" key="1">
    <citation type="journal article" date="2020" name="Stud. Mycol.">
        <title>101 Dothideomycetes genomes: a test case for predicting lifestyles and emergence of pathogens.</title>
        <authorList>
            <person name="Haridas S."/>
            <person name="Albert R."/>
            <person name="Binder M."/>
            <person name="Bloem J."/>
            <person name="Labutti K."/>
            <person name="Salamov A."/>
            <person name="Andreopoulos B."/>
            <person name="Baker S."/>
            <person name="Barry K."/>
            <person name="Bills G."/>
            <person name="Bluhm B."/>
            <person name="Cannon C."/>
            <person name="Castanera R."/>
            <person name="Culley D."/>
            <person name="Daum C."/>
            <person name="Ezra D."/>
            <person name="Gonzalez J."/>
            <person name="Henrissat B."/>
            <person name="Kuo A."/>
            <person name="Liang C."/>
            <person name="Lipzen A."/>
            <person name="Lutzoni F."/>
            <person name="Magnuson J."/>
            <person name="Mondo S."/>
            <person name="Nolan M."/>
            <person name="Ohm R."/>
            <person name="Pangilinan J."/>
            <person name="Park H.-J."/>
            <person name="Ramirez L."/>
            <person name="Alfaro M."/>
            <person name="Sun H."/>
            <person name="Tritt A."/>
            <person name="Yoshinaga Y."/>
            <person name="Zwiers L.-H."/>
            <person name="Turgeon B."/>
            <person name="Goodwin S."/>
            <person name="Spatafora J."/>
            <person name="Crous P."/>
            <person name="Grigoriev I."/>
        </authorList>
    </citation>
    <scope>NUCLEOTIDE SEQUENCE</scope>
    <source>
        <strain evidence="8">CBS 101060</strain>
    </source>
</reference>
<keyword evidence="5 6" id="KW-0472">Membrane</keyword>
<evidence type="ECO:0000256" key="1">
    <source>
        <dbReference type="ARBA" id="ARBA00004141"/>
    </source>
</evidence>
<feature type="transmembrane region" description="Helical" evidence="6">
    <location>
        <begin position="12"/>
        <end position="38"/>
    </location>
</feature>
<feature type="transmembrane region" description="Helical" evidence="6">
    <location>
        <begin position="337"/>
        <end position="356"/>
    </location>
</feature>
<feature type="domain" description="Major facilitator superfamily (MFS) profile" evidence="7">
    <location>
        <begin position="12"/>
        <end position="488"/>
    </location>
</feature>
<feature type="transmembrane region" description="Helical" evidence="6">
    <location>
        <begin position="393"/>
        <end position="421"/>
    </location>
</feature>
<feature type="transmembrane region" description="Helical" evidence="6">
    <location>
        <begin position="81"/>
        <end position="104"/>
    </location>
</feature>
<sequence>MPTEQPPLPTRQLLILSICRFAQPFALGSIFPCIPNYIEDLGIPQSKVAIWLGALAATFALCESMFAIPWAFFSDYAGRKLAIVIGLLISMVANICLGFCTSIAQSMVCFAVAGAANGNLVVMRTTIAELVLEKELQSTAYSFLPISASIASIIGPVVGGNLGKIVPSDHNLLALFQSHRFVLPNLVSGFVFLPGIFTAILLLEETCHDRSLRLFTTNGYETLETSDASNINDSYEADIALLNLHEPTDEEESPKGRTRHLNDFENTEGKIVTVDNKRRTWQHFANIYMWINSLSGLHTTGFDHLLPVFLHSSTARIHSGWSLIQFAHGFGKDSQSIGTLLAGCGIIPILTNLFLYPRVARTYGRLKTLRLGLTITPFIYATFPFSVVPSHPAVQMICLIGFLLVKIIVSVSILQCCMILLTNSVPPRDLASLNGLNFAVASICRGLGSFISGLMFTFGMSHGYAILPYWALAGFSSTVIILACGISS</sequence>
<proteinExistence type="predicted"/>
<keyword evidence="4 6" id="KW-1133">Transmembrane helix</keyword>
<keyword evidence="2" id="KW-0813">Transport</keyword>
<comment type="caution">
    <text evidence="8">The sequence shown here is derived from an EMBL/GenBank/DDBJ whole genome shotgun (WGS) entry which is preliminary data.</text>
</comment>
<feature type="transmembrane region" description="Helical" evidence="6">
    <location>
        <begin position="368"/>
        <end position="387"/>
    </location>
</feature>
<feature type="transmembrane region" description="Helical" evidence="6">
    <location>
        <begin position="143"/>
        <end position="162"/>
    </location>
</feature>
<dbReference type="SUPFAM" id="SSF103473">
    <property type="entry name" value="MFS general substrate transporter"/>
    <property type="match status" value="1"/>
</dbReference>
<dbReference type="PROSITE" id="PS50850">
    <property type="entry name" value="MFS"/>
    <property type="match status" value="1"/>
</dbReference>
<evidence type="ECO:0000256" key="2">
    <source>
        <dbReference type="ARBA" id="ARBA00022448"/>
    </source>
</evidence>
<comment type="subcellular location">
    <subcellularLocation>
        <location evidence="1">Membrane</location>
        <topology evidence="1">Multi-pass membrane protein</topology>
    </subcellularLocation>
</comment>
<name>A0A9P4VPU6_9PEZI</name>
<gene>
    <name evidence="8" type="ORF">M501DRAFT_929201</name>
</gene>
<evidence type="ECO:0000313" key="9">
    <source>
        <dbReference type="Proteomes" id="UP000799429"/>
    </source>
</evidence>
<organism evidence="8 9">
    <name type="scientific">Patellaria atrata CBS 101060</name>
    <dbReference type="NCBI Taxonomy" id="1346257"/>
    <lineage>
        <taxon>Eukaryota</taxon>
        <taxon>Fungi</taxon>
        <taxon>Dikarya</taxon>
        <taxon>Ascomycota</taxon>
        <taxon>Pezizomycotina</taxon>
        <taxon>Dothideomycetes</taxon>
        <taxon>Dothideomycetes incertae sedis</taxon>
        <taxon>Patellariales</taxon>
        <taxon>Patellariaceae</taxon>
        <taxon>Patellaria</taxon>
    </lineage>
</organism>
<dbReference type="InterPro" id="IPR011701">
    <property type="entry name" value="MFS"/>
</dbReference>
<evidence type="ECO:0000256" key="4">
    <source>
        <dbReference type="ARBA" id="ARBA00022989"/>
    </source>
</evidence>
<dbReference type="PANTHER" id="PTHR23504">
    <property type="entry name" value="MAJOR FACILITATOR SUPERFAMILY DOMAIN-CONTAINING PROTEIN 10"/>
    <property type="match status" value="1"/>
</dbReference>
<feature type="transmembrane region" description="Helical" evidence="6">
    <location>
        <begin position="433"/>
        <end position="460"/>
    </location>
</feature>
<accession>A0A9P4VPU6</accession>
<dbReference type="OrthoDB" id="10262656at2759"/>
<evidence type="ECO:0000256" key="3">
    <source>
        <dbReference type="ARBA" id="ARBA00022692"/>
    </source>
</evidence>
<dbReference type="EMBL" id="MU006091">
    <property type="protein sequence ID" value="KAF2841211.1"/>
    <property type="molecule type" value="Genomic_DNA"/>
</dbReference>
<dbReference type="Proteomes" id="UP000799429">
    <property type="component" value="Unassembled WGS sequence"/>
</dbReference>
<feature type="transmembrane region" description="Helical" evidence="6">
    <location>
        <begin position="182"/>
        <end position="203"/>
    </location>
</feature>
<feature type="transmembrane region" description="Helical" evidence="6">
    <location>
        <begin position="110"/>
        <end position="131"/>
    </location>
</feature>
<dbReference type="InterPro" id="IPR036259">
    <property type="entry name" value="MFS_trans_sf"/>
</dbReference>
<evidence type="ECO:0000256" key="6">
    <source>
        <dbReference type="SAM" id="Phobius"/>
    </source>
</evidence>
<dbReference type="PANTHER" id="PTHR23504:SF8">
    <property type="entry name" value="TRANSPORTER, PUTATIVE (AFU_ORTHOLOGUE AFUA_1G03730)-RELATED"/>
    <property type="match status" value="1"/>
</dbReference>
<dbReference type="GO" id="GO:0022857">
    <property type="term" value="F:transmembrane transporter activity"/>
    <property type="evidence" value="ECO:0007669"/>
    <property type="project" value="InterPro"/>
</dbReference>
<evidence type="ECO:0000259" key="7">
    <source>
        <dbReference type="PROSITE" id="PS50850"/>
    </source>
</evidence>
<evidence type="ECO:0000313" key="8">
    <source>
        <dbReference type="EMBL" id="KAF2841211.1"/>
    </source>
</evidence>
<dbReference type="Gene3D" id="1.20.1250.20">
    <property type="entry name" value="MFS general substrate transporter like domains"/>
    <property type="match status" value="1"/>
</dbReference>
<evidence type="ECO:0000256" key="5">
    <source>
        <dbReference type="ARBA" id="ARBA00023136"/>
    </source>
</evidence>
<dbReference type="Pfam" id="PF07690">
    <property type="entry name" value="MFS_1"/>
    <property type="match status" value="1"/>
</dbReference>
<feature type="transmembrane region" description="Helical" evidence="6">
    <location>
        <begin position="466"/>
        <end position="486"/>
    </location>
</feature>
<feature type="transmembrane region" description="Helical" evidence="6">
    <location>
        <begin position="50"/>
        <end position="72"/>
    </location>
</feature>
<keyword evidence="3 6" id="KW-0812">Transmembrane</keyword>